<evidence type="ECO:0000256" key="1">
    <source>
        <dbReference type="SAM" id="MobiDB-lite"/>
    </source>
</evidence>
<evidence type="ECO:0000313" key="2">
    <source>
        <dbReference type="EMBL" id="MCE3216133.1"/>
    </source>
</evidence>
<proteinExistence type="predicted"/>
<sequence length="133" mass="14332">MGNPIIDRKSVDNKPGIPMLANVPSSPVGTLAHLLDGVYADIIHLMRYALTCCLCFSDISLGYQGGGRSTPKSSGSRMELDSGISETEGSGLLRDDDLSLEVKRSCWDWCIGHNIECIEACAANADFDKCMAF</sequence>
<gene>
    <name evidence="2" type="ORF">HAX54_005054</name>
</gene>
<organism evidence="2 3">
    <name type="scientific">Datura stramonium</name>
    <name type="common">Jimsonweed</name>
    <name type="synonym">Common thornapple</name>
    <dbReference type="NCBI Taxonomy" id="4076"/>
    <lineage>
        <taxon>Eukaryota</taxon>
        <taxon>Viridiplantae</taxon>
        <taxon>Streptophyta</taxon>
        <taxon>Embryophyta</taxon>
        <taxon>Tracheophyta</taxon>
        <taxon>Spermatophyta</taxon>
        <taxon>Magnoliopsida</taxon>
        <taxon>eudicotyledons</taxon>
        <taxon>Gunneridae</taxon>
        <taxon>Pentapetalae</taxon>
        <taxon>asterids</taxon>
        <taxon>lamiids</taxon>
        <taxon>Solanales</taxon>
        <taxon>Solanaceae</taxon>
        <taxon>Solanoideae</taxon>
        <taxon>Datureae</taxon>
        <taxon>Datura</taxon>
    </lineage>
</organism>
<accession>A0ABS8WVA0</accession>
<dbReference type="EMBL" id="JACEIK010012423">
    <property type="protein sequence ID" value="MCE3216133.1"/>
    <property type="molecule type" value="Genomic_DNA"/>
</dbReference>
<reference evidence="2 3" key="1">
    <citation type="journal article" date="2021" name="BMC Genomics">
        <title>Datura genome reveals duplications of psychoactive alkaloid biosynthetic genes and high mutation rate following tissue culture.</title>
        <authorList>
            <person name="Rajewski A."/>
            <person name="Carter-House D."/>
            <person name="Stajich J."/>
            <person name="Litt A."/>
        </authorList>
    </citation>
    <scope>NUCLEOTIDE SEQUENCE [LARGE SCALE GENOMIC DNA]</scope>
    <source>
        <strain evidence="2">AR-01</strain>
    </source>
</reference>
<feature type="region of interest" description="Disordered" evidence="1">
    <location>
        <begin position="67"/>
        <end position="89"/>
    </location>
</feature>
<evidence type="ECO:0000313" key="3">
    <source>
        <dbReference type="Proteomes" id="UP000823775"/>
    </source>
</evidence>
<dbReference type="Proteomes" id="UP000823775">
    <property type="component" value="Unassembled WGS sequence"/>
</dbReference>
<comment type="caution">
    <text evidence="2">The sequence shown here is derived from an EMBL/GenBank/DDBJ whole genome shotgun (WGS) entry which is preliminary data.</text>
</comment>
<name>A0ABS8WVA0_DATST</name>
<protein>
    <submittedName>
        <fullName evidence="2">Uncharacterized protein</fullName>
    </submittedName>
</protein>
<keyword evidence="3" id="KW-1185">Reference proteome</keyword>